<keyword evidence="2 7" id="KW-0813">Transport</keyword>
<dbReference type="InterPro" id="IPR012910">
    <property type="entry name" value="Plug_dom"/>
</dbReference>
<keyword evidence="3 7" id="KW-1134">Transmembrane beta strand</keyword>
<keyword evidence="10" id="KW-1185">Reference proteome</keyword>
<gene>
    <name evidence="9" type="ORF">LZZ85_17625</name>
</gene>
<evidence type="ECO:0000256" key="6">
    <source>
        <dbReference type="ARBA" id="ARBA00023237"/>
    </source>
</evidence>
<organism evidence="9 10">
    <name type="scientific">Terrimonas ginsenosidimutans</name>
    <dbReference type="NCBI Taxonomy" id="2908004"/>
    <lineage>
        <taxon>Bacteria</taxon>
        <taxon>Pseudomonadati</taxon>
        <taxon>Bacteroidota</taxon>
        <taxon>Chitinophagia</taxon>
        <taxon>Chitinophagales</taxon>
        <taxon>Chitinophagaceae</taxon>
        <taxon>Terrimonas</taxon>
    </lineage>
</organism>
<accession>A0ABS9KUX9</accession>
<dbReference type="Pfam" id="PF13715">
    <property type="entry name" value="CarbopepD_reg_2"/>
    <property type="match status" value="1"/>
</dbReference>
<dbReference type="InterPro" id="IPR023996">
    <property type="entry name" value="TonB-dep_OMP_SusC/RagA"/>
</dbReference>
<keyword evidence="4 7" id="KW-0812">Transmembrane</keyword>
<name>A0ABS9KUX9_9BACT</name>
<comment type="caution">
    <text evidence="9">The sequence shown here is derived from an EMBL/GenBank/DDBJ whole genome shotgun (WGS) entry which is preliminary data.</text>
</comment>
<proteinExistence type="inferred from homology"/>
<dbReference type="EMBL" id="JAKLTR010000011">
    <property type="protein sequence ID" value="MCG2616121.1"/>
    <property type="molecule type" value="Genomic_DNA"/>
</dbReference>
<comment type="subcellular location">
    <subcellularLocation>
        <location evidence="1 7">Cell outer membrane</location>
        <topology evidence="1 7">Multi-pass membrane protein</topology>
    </subcellularLocation>
</comment>
<keyword evidence="5 7" id="KW-0472">Membrane</keyword>
<reference evidence="9" key="1">
    <citation type="submission" date="2022-01" db="EMBL/GenBank/DDBJ databases">
        <authorList>
            <person name="Jo J.-H."/>
            <person name="Im W.-T."/>
        </authorList>
    </citation>
    <scope>NUCLEOTIDE SEQUENCE</scope>
    <source>
        <strain evidence="9">NA20</strain>
    </source>
</reference>
<dbReference type="RefSeq" id="WP_237874658.1">
    <property type="nucleotide sequence ID" value="NZ_JAKLTR010000011.1"/>
</dbReference>
<dbReference type="Pfam" id="PF07715">
    <property type="entry name" value="Plug"/>
    <property type="match status" value="1"/>
</dbReference>
<evidence type="ECO:0000256" key="5">
    <source>
        <dbReference type="ARBA" id="ARBA00023136"/>
    </source>
</evidence>
<dbReference type="Gene3D" id="2.170.130.10">
    <property type="entry name" value="TonB-dependent receptor, plug domain"/>
    <property type="match status" value="1"/>
</dbReference>
<dbReference type="InterPro" id="IPR008969">
    <property type="entry name" value="CarboxyPept-like_regulatory"/>
</dbReference>
<feature type="domain" description="TonB-dependent receptor plug" evidence="8">
    <location>
        <begin position="219"/>
        <end position="323"/>
    </location>
</feature>
<keyword evidence="6 7" id="KW-0998">Cell outer membrane</keyword>
<dbReference type="InterPro" id="IPR036942">
    <property type="entry name" value="Beta-barrel_TonB_sf"/>
</dbReference>
<comment type="similarity">
    <text evidence="7">Belongs to the TonB-dependent receptor family.</text>
</comment>
<dbReference type="SUPFAM" id="SSF56935">
    <property type="entry name" value="Porins"/>
    <property type="match status" value="1"/>
</dbReference>
<dbReference type="Gene3D" id="2.40.170.20">
    <property type="entry name" value="TonB-dependent receptor, beta-barrel domain"/>
    <property type="match status" value="1"/>
</dbReference>
<evidence type="ECO:0000256" key="2">
    <source>
        <dbReference type="ARBA" id="ARBA00022448"/>
    </source>
</evidence>
<sequence>MKKSVPLGRAFPTRSLLKILTVMKLTIFVILFTTFQVQAHEGRGQSINVSAKNTEIRKVLKAIERGGDYRFLYNYDLKGLKARVNINVANGSLKETLEELFSGNSLTYKLVNKNLVVVLSTNAAENVDVRITGRVTGGENEPLAGVSILEKGTSNGTTTNNNGEFSLTVADNATIVVSAIGHETQEVAVSGRPVIDLKLVPAVKLIDQVVVIGYGTASKRDLTGSIVKVAGKDVADKPNSNPIASLQGRVAGLSVVNNGTPGKAPDIRIRGTVSIGQVNPLYVVDGIFNDNIDYLNPNDIESIEVLKDPSSLAIFGVRGATGVIAITTKKAKAGQVTVNFNTSWGFKKLVDKIKLANADQFATLFAEERANNGNTDPYDYTGLSANTDWIDAVTRRGNFTNNNLSISGSTEKNRFNLGLGYISDEGIIRHERLQKMQLSFSDELKVSKAIKVGVIFNTSRQQNPYDATSVLDDARKVMPQVSSGTKRYYVRNPYGTDSLNMDLYSSLDVGLQNSGVVNPLLRVENEWNKVKGIEFRNVGSIYAEVAFLKNFTFRSTFYADISNLNKRQYTPLYYAYNPKTDQPELYSAVTRVQEDDQTWRKYQQDHVLNFKKQFGDHSLTLTGGFTTYYFGNFNRTGRVSQDIGPAGVPIPNDPRFWYMSNGFEDPTTTSSTSSQSEYSTVSYLARALYNYQNKYFLNASFRNDASSRIPEKNRNQKFWALGAAWDLTRERFMDGQSMLGMLKLKGSIGVLGNQTASRLDGTPLNYPFYPNLTSGSNAVFGTNVYTAATEDYLANPDLKWETVNAKEIGVELSAFQNRLHFEANYFSRTTNDLMTYVDRSSIGLKNKLENGGSIRNWGAEISAAWTQTFSSDLRLEVSGNITFLKNKVLSLSQDLPTGYLFRSFQNNGSAESRTQVGHPIGSFYGYQVAGIFQSYADILGSPNQAAVGAYGPGDFKFADISGPDGKGPDGKITSDDRTFIGNPTPDFTYGTSVNLIYKGFNLGIDLIGVYGNEVFRTWGSLESPFQRVNYPEEKLNRWHGAGTSNWTPILGQGNRINYNGSTYNIEDGSYFRVRNIQLGYNFGKSLLSKWSIQNLRLFVNVQNLKTWKNNLGYTPEFGGDATAFGYDNAGGAIPVVSTVGLNITF</sequence>
<evidence type="ECO:0000313" key="9">
    <source>
        <dbReference type="EMBL" id="MCG2616121.1"/>
    </source>
</evidence>
<evidence type="ECO:0000256" key="3">
    <source>
        <dbReference type="ARBA" id="ARBA00022452"/>
    </source>
</evidence>
<dbReference type="InterPro" id="IPR039426">
    <property type="entry name" value="TonB-dep_rcpt-like"/>
</dbReference>
<evidence type="ECO:0000259" key="8">
    <source>
        <dbReference type="Pfam" id="PF07715"/>
    </source>
</evidence>
<dbReference type="InterPro" id="IPR037066">
    <property type="entry name" value="Plug_dom_sf"/>
</dbReference>
<dbReference type="Proteomes" id="UP001165367">
    <property type="component" value="Unassembled WGS sequence"/>
</dbReference>
<dbReference type="NCBIfam" id="TIGR04056">
    <property type="entry name" value="OMP_RagA_SusC"/>
    <property type="match status" value="1"/>
</dbReference>
<dbReference type="NCBIfam" id="TIGR04057">
    <property type="entry name" value="SusC_RagA_signa"/>
    <property type="match status" value="1"/>
</dbReference>
<evidence type="ECO:0000256" key="7">
    <source>
        <dbReference type="PROSITE-ProRule" id="PRU01360"/>
    </source>
</evidence>
<dbReference type="SUPFAM" id="SSF49464">
    <property type="entry name" value="Carboxypeptidase regulatory domain-like"/>
    <property type="match status" value="1"/>
</dbReference>
<dbReference type="InterPro" id="IPR023997">
    <property type="entry name" value="TonB-dep_OMP_SusC/RagA_CS"/>
</dbReference>
<evidence type="ECO:0000256" key="4">
    <source>
        <dbReference type="ARBA" id="ARBA00022692"/>
    </source>
</evidence>
<protein>
    <submittedName>
        <fullName evidence="9">SusC/RagA family TonB-linked outer membrane protein</fullName>
    </submittedName>
</protein>
<evidence type="ECO:0000256" key="1">
    <source>
        <dbReference type="ARBA" id="ARBA00004571"/>
    </source>
</evidence>
<dbReference type="PROSITE" id="PS52016">
    <property type="entry name" value="TONB_DEPENDENT_REC_3"/>
    <property type="match status" value="1"/>
</dbReference>
<evidence type="ECO:0000313" key="10">
    <source>
        <dbReference type="Proteomes" id="UP001165367"/>
    </source>
</evidence>
<dbReference type="Gene3D" id="2.60.40.1120">
    <property type="entry name" value="Carboxypeptidase-like, regulatory domain"/>
    <property type="match status" value="1"/>
</dbReference>